<dbReference type="FunFam" id="2.40.10.10:FF:000002">
    <property type="entry name" value="Transmembrane protease serine"/>
    <property type="match status" value="1"/>
</dbReference>
<evidence type="ECO:0000313" key="6">
    <source>
        <dbReference type="Proteomes" id="UP001497623"/>
    </source>
</evidence>
<proteinExistence type="inferred from homology"/>
<dbReference type="Proteomes" id="UP001497623">
    <property type="component" value="Unassembled WGS sequence"/>
</dbReference>
<keyword evidence="1" id="KW-1015">Disulfide bond</keyword>
<dbReference type="InterPro" id="IPR009003">
    <property type="entry name" value="Peptidase_S1_PA"/>
</dbReference>
<dbReference type="PANTHER" id="PTHR24252:SF7">
    <property type="entry name" value="HYALIN"/>
    <property type="match status" value="1"/>
</dbReference>
<name>A0AAV2S884_MEGNR</name>
<evidence type="ECO:0000256" key="3">
    <source>
        <dbReference type="RuleBase" id="RU363034"/>
    </source>
</evidence>
<dbReference type="FunFam" id="2.40.10.10:FF:000068">
    <property type="entry name" value="transmembrane protease serine 2"/>
    <property type="match status" value="1"/>
</dbReference>
<keyword evidence="3" id="KW-0720">Serine protease</keyword>
<dbReference type="InterPro" id="IPR043504">
    <property type="entry name" value="Peptidase_S1_PA_chymotrypsin"/>
</dbReference>
<evidence type="ECO:0000256" key="1">
    <source>
        <dbReference type="ARBA" id="ARBA00023157"/>
    </source>
</evidence>
<dbReference type="AlphaFoldDB" id="A0AAV2S884"/>
<accession>A0AAV2S884</accession>
<organism evidence="5 6">
    <name type="scientific">Meganyctiphanes norvegica</name>
    <name type="common">Northern krill</name>
    <name type="synonym">Thysanopoda norvegica</name>
    <dbReference type="NCBI Taxonomy" id="48144"/>
    <lineage>
        <taxon>Eukaryota</taxon>
        <taxon>Metazoa</taxon>
        <taxon>Ecdysozoa</taxon>
        <taxon>Arthropoda</taxon>
        <taxon>Crustacea</taxon>
        <taxon>Multicrustacea</taxon>
        <taxon>Malacostraca</taxon>
        <taxon>Eumalacostraca</taxon>
        <taxon>Eucarida</taxon>
        <taxon>Euphausiacea</taxon>
        <taxon>Euphausiidae</taxon>
        <taxon>Meganyctiphanes</taxon>
    </lineage>
</organism>
<dbReference type="PROSITE" id="PS50240">
    <property type="entry name" value="TRYPSIN_DOM"/>
    <property type="match status" value="1"/>
</dbReference>
<reference evidence="5 6" key="1">
    <citation type="submission" date="2024-05" db="EMBL/GenBank/DDBJ databases">
        <authorList>
            <person name="Wallberg A."/>
        </authorList>
    </citation>
    <scope>NUCLEOTIDE SEQUENCE [LARGE SCALE GENOMIC DNA]</scope>
</reference>
<dbReference type="SUPFAM" id="SSF50494">
    <property type="entry name" value="Trypsin-like serine proteases"/>
    <property type="match status" value="1"/>
</dbReference>
<keyword evidence="3" id="KW-0378">Hydrolase</keyword>
<dbReference type="InterPro" id="IPR033116">
    <property type="entry name" value="TRYPSIN_SER"/>
</dbReference>
<dbReference type="InterPro" id="IPR001254">
    <property type="entry name" value="Trypsin_dom"/>
</dbReference>
<feature type="domain" description="Peptidase S1" evidence="4">
    <location>
        <begin position="104"/>
        <end position="349"/>
    </location>
</feature>
<feature type="non-terminal residue" evidence="5">
    <location>
        <position position="1"/>
    </location>
</feature>
<protein>
    <recommendedName>
        <fullName evidence="4">Peptidase S1 domain-containing protein</fullName>
    </recommendedName>
</protein>
<comment type="caution">
    <text evidence="5">The sequence shown here is derived from an EMBL/GenBank/DDBJ whole genome shotgun (WGS) entry which is preliminary data.</text>
</comment>
<keyword evidence="6" id="KW-1185">Reference proteome</keyword>
<sequence>VTKIIIRNSNQSFEKNILITIISSCFYSTDPFYSNCHYKKCVTNDSPANDTLSTTQNPNLLYSKEVSENARINPQINSSVTTASSTSVEEYSCMCGKINSNNRIVGGTPVEKHLKYPWHVGLKSPSYSRKYYCAGSIINNLYVLSAAHCFYFRYCKFSIPNDLLIGIGDHNQVLTSDDIDGVTIYARVETVLKHPKYDCNHHDYDFSLIKLKEPLTFDANNGLRPVCLPENSLNTYEGYIGTVMGWGLTSYYNGYQPDVLHEVNVPILGPTCDYKYGTSITARMLCAEYPGGGKDACSGDSGGSISVAEDRTYIQVGVVSWGYKCAKAGNPGVYSRVTSVLDWIKDSCSDGDWCPRRINL</sequence>
<gene>
    <name evidence="5" type="ORF">MNOR_LOCUS34374</name>
</gene>
<dbReference type="PROSITE" id="PS00134">
    <property type="entry name" value="TRYPSIN_HIS"/>
    <property type="match status" value="1"/>
</dbReference>
<dbReference type="Gene3D" id="2.40.10.10">
    <property type="entry name" value="Trypsin-like serine proteases"/>
    <property type="match status" value="1"/>
</dbReference>
<evidence type="ECO:0000256" key="2">
    <source>
        <dbReference type="ARBA" id="ARBA00024195"/>
    </source>
</evidence>
<dbReference type="GO" id="GO:0006508">
    <property type="term" value="P:proteolysis"/>
    <property type="evidence" value="ECO:0007669"/>
    <property type="project" value="UniProtKB-KW"/>
</dbReference>
<dbReference type="PROSITE" id="PS00135">
    <property type="entry name" value="TRYPSIN_SER"/>
    <property type="match status" value="1"/>
</dbReference>
<evidence type="ECO:0000259" key="4">
    <source>
        <dbReference type="PROSITE" id="PS50240"/>
    </source>
</evidence>
<dbReference type="PRINTS" id="PR00722">
    <property type="entry name" value="CHYMOTRYPSIN"/>
</dbReference>
<dbReference type="Pfam" id="PF00089">
    <property type="entry name" value="Trypsin"/>
    <property type="match status" value="1"/>
</dbReference>
<dbReference type="CDD" id="cd00190">
    <property type="entry name" value="Tryp_SPc"/>
    <property type="match status" value="1"/>
</dbReference>
<comment type="similarity">
    <text evidence="2">Belongs to the peptidase S1 family. CLIP subfamily.</text>
</comment>
<dbReference type="PANTHER" id="PTHR24252">
    <property type="entry name" value="ACROSIN-RELATED"/>
    <property type="match status" value="1"/>
</dbReference>
<dbReference type="InterPro" id="IPR018114">
    <property type="entry name" value="TRYPSIN_HIS"/>
</dbReference>
<dbReference type="EMBL" id="CAXKWB010052696">
    <property type="protein sequence ID" value="CAL4173257.1"/>
    <property type="molecule type" value="Genomic_DNA"/>
</dbReference>
<dbReference type="InterPro" id="IPR001314">
    <property type="entry name" value="Peptidase_S1A"/>
</dbReference>
<dbReference type="GO" id="GO:0004252">
    <property type="term" value="F:serine-type endopeptidase activity"/>
    <property type="evidence" value="ECO:0007669"/>
    <property type="project" value="InterPro"/>
</dbReference>
<keyword evidence="3" id="KW-0645">Protease</keyword>
<evidence type="ECO:0000313" key="5">
    <source>
        <dbReference type="EMBL" id="CAL4173257.1"/>
    </source>
</evidence>
<dbReference type="SMART" id="SM00020">
    <property type="entry name" value="Tryp_SPc"/>
    <property type="match status" value="1"/>
</dbReference>